<evidence type="ECO:0000313" key="3">
    <source>
        <dbReference type="Proteomes" id="UP000640052"/>
    </source>
</evidence>
<dbReference type="Pfam" id="PF00652">
    <property type="entry name" value="Ricin_B_lectin"/>
    <property type="match status" value="1"/>
</dbReference>
<dbReference type="Gene3D" id="3.40.50.1110">
    <property type="entry name" value="SGNH hydrolase"/>
    <property type="match status" value="1"/>
</dbReference>
<dbReference type="InterPro" id="IPR035992">
    <property type="entry name" value="Ricin_B-like_lectins"/>
</dbReference>
<accession>A0A919ULH5</accession>
<dbReference type="SUPFAM" id="SSF50370">
    <property type="entry name" value="Ricin B-like lectins"/>
    <property type="match status" value="1"/>
</dbReference>
<dbReference type="SMART" id="SM00458">
    <property type="entry name" value="RICIN"/>
    <property type="match status" value="1"/>
</dbReference>
<evidence type="ECO:0000313" key="2">
    <source>
        <dbReference type="EMBL" id="GIH22308.1"/>
    </source>
</evidence>
<evidence type="ECO:0000259" key="1">
    <source>
        <dbReference type="SMART" id="SM00458"/>
    </source>
</evidence>
<dbReference type="EMBL" id="BOOA01000003">
    <property type="protein sequence ID" value="GIH22308.1"/>
    <property type="molecule type" value="Genomic_DNA"/>
</dbReference>
<dbReference type="PROSITE" id="PS50231">
    <property type="entry name" value="RICIN_B_LECTIN"/>
    <property type="match status" value="1"/>
</dbReference>
<dbReference type="InterPro" id="IPR000772">
    <property type="entry name" value="Ricin_B_lectin"/>
</dbReference>
<sequence>MLGITLAGGLIAAMAMVASEPAAEHAVADGPGNGTPYIVSLGDSAISGEGGRWAGNANESSSKSDALGEKAYHDGGFPGPITGFGNRCVEVNQGSSANGTAVQLAACNGSAAQNWTVRTRPTSENLGVDGTIRALGKCLDVANGSSVQFTRVRLWECNGTGAQVWREFPDGRHIFNPQSGKCLGVNPTVGGDFHLRIETCEYNWPISTEQGFGLPNSYEQIRGCHRSRSAPVYIGGGIRGVNFACSGAKTATAENPGGNYKPGIDFAPTPEDLPSNHKGQALLLQEFAMTHNVKAVSLLIGANNLGYAAILTKCIENWYSSADFSPNYCHDDASITSRFSQTALAQLKADIKTAINNTRLAMQLAGYSNQQYTLFVHTYWVPVPTGNQFRYAETDWDRGRSGCATWNQDANWAVSTAAPALNRAVSKAVQELNHPNVKLVEMHGIGERHALCQLNVGTMEERNLAHWTASGAADASEWFTQMRVSPLLRELISFPDAPWDNPDYDDYELQEGGHANYWGQLAMRNCLRQAYNNGSPVSIDCRPTAGGGLNEHGEPNVYPMPPHPIASLSCDSHPNSYSCDVENVGNGPYTTIRWWVKDQNGTVQKSSWNDQEHVSTTCSAGKRFTITVELNNALNMKSTAQYPVLCGTDF</sequence>
<gene>
    <name evidence="2" type="ORF">Aph01nite_06180</name>
</gene>
<reference evidence="2" key="1">
    <citation type="submission" date="2021-01" db="EMBL/GenBank/DDBJ databases">
        <title>Whole genome shotgun sequence of Acrocarpospora phusangensis NBRC 108782.</title>
        <authorList>
            <person name="Komaki H."/>
            <person name="Tamura T."/>
        </authorList>
    </citation>
    <scope>NUCLEOTIDE SEQUENCE</scope>
    <source>
        <strain evidence="2">NBRC 108782</strain>
    </source>
</reference>
<dbReference type="Gene3D" id="2.80.10.50">
    <property type="match status" value="1"/>
</dbReference>
<comment type="caution">
    <text evidence="2">The sequence shown here is derived from an EMBL/GenBank/DDBJ whole genome shotgun (WGS) entry which is preliminary data.</text>
</comment>
<name>A0A919ULH5_9ACTN</name>
<organism evidence="2 3">
    <name type="scientific">Acrocarpospora phusangensis</name>
    <dbReference type="NCBI Taxonomy" id="1070424"/>
    <lineage>
        <taxon>Bacteria</taxon>
        <taxon>Bacillati</taxon>
        <taxon>Actinomycetota</taxon>
        <taxon>Actinomycetes</taxon>
        <taxon>Streptosporangiales</taxon>
        <taxon>Streptosporangiaceae</taxon>
        <taxon>Acrocarpospora</taxon>
    </lineage>
</organism>
<dbReference type="AlphaFoldDB" id="A0A919ULH5"/>
<proteinExistence type="predicted"/>
<dbReference type="SUPFAM" id="SSF52266">
    <property type="entry name" value="SGNH hydrolase"/>
    <property type="match status" value="1"/>
</dbReference>
<protein>
    <recommendedName>
        <fullName evidence="1">Ricin B lectin domain-containing protein</fullName>
    </recommendedName>
</protein>
<dbReference type="Proteomes" id="UP000640052">
    <property type="component" value="Unassembled WGS sequence"/>
</dbReference>
<keyword evidence="3" id="KW-1185">Reference proteome</keyword>
<dbReference type="InterPro" id="IPR036514">
    <property type="entry name" value="SGNH_hydro_sf"/>
</dbReference>
<feature type="domain" description="Ricin B lectin" evidence="1">
    <location>
        <begin position="76"/>
        <end position="207"/>
    </location>
</feature>